<evidence type="ECO:0000256" key="1">
    <source>
        <dbReference type="ARBA" id="ARBA00004418"/>
    </source>
</evidence>
<dbReference type="Proteomes" id="UP000475385">
    <property type="component" value="Unassembled WGS sequence"/>
</dbReference>
<dbReference type="EMBL" id="JAAIKB010000006">
    <property type="protein sequence ID" value="NGM21673.1"/>
    <property type="molecule type" value="Genomic_DNA"/>
</dbReference>
<dbReference type="PANTHER" id="PTHR30024:SF47">
    <property type="entry name" value="TAURINE-BINDING PERIPLASMIC PROTEIN"/>
    <property type="match status" value="1"/>
</dbReference>
<comment type="subcellular location">
    <subcellularLocation>
        <location evidence="1">Periplasm</location>
    </subcellularLocation>
</comment>
<evidence type="ECO:0000259" key="4">
    <source>
        <dbReference type="Pfam" id="PF09084"/>
    </source>
</evidence>
<dbReference type="Gene3D" id="3.40.190.10">
    <property type="entry name" value="Periplasmic binding protein-like II"/>
    <property type="match status" value="2"/>
</dbReference>
<dbReference type="AlphaFoldDB" id="A0A6M1LNB3"/>
<dbReference type="GO" id="GO:0042597">
    <property type="term" value="C:periplasmic space"/>
    <property type="evidence" value="ECO:0007669"/>
    <property type="project" value="UniProtKB-SubCell"/>
</dbReference>
<dbReference type="GO" id="GO:0042918">
    <property type="term" value="P:alkanesulfonate transmembrane transport"/>
    <property type="evidence" value="ECO:0007669"/>
    <property type="project" value="TreeGrafter"/>
</dbReference>
<dbReference type="Pfam" id="PF09084">
    <property type="entry name" value="NMT1"/>
    <property type="match status" value="1"/>
</dbReference>
<protein>
    <submittedName>
        <fullName evidence="5">ABC transporter substrate-binding protein</fullName>
    </submittedName>
</protein>
<evidence type="ECO:0000313" key="6">
    <source>
        <dbReference type="Proteomes" id="UP000475385"/>
    </source>
</evidence>
<evidence type="ECO:0000256" key="2">
    <source>
        <dbReference type="ARBA" id="ARBA00010742"/>
    </source>
</evidence>
<reference evidence="5 6" key="1">
    <citation type="submission" date="2020-03" db="EMBL/GenBank/DDBJ databases">
        <title>Roseomonas stagni sp. nov., isolated from pond water in Japan.</title>
        <authorList>
            <person name="Furuhata K."/>
            <person name="Miyamoto H."/>
            <person name="Goto K."/>
        </authorList>
    </citation>
    <scope>NUCLEOTIDE SEQUENCE [LARGE SCALE GENOMIC DNA]</scope>
    <source>
        <strain evidence="5 6">PeD5</strain>
    </source>
</reference>
<dbReference type="RefSeq" id="WP_164695572.1">
    <property type="nucleotide sequence ID" value="NZ_JAAIKB010000006.1"/>
</dbReference>
<evidence type="ECO:0000313" key="5">
    <source>
        <dbReference type="EMBL" id="NGM21673.1"/>
    </source>
</evidence>
<sequence length="300" mass="31203">MQTLNVVAFAGASNLALWAGTKHGVFARHGLEIALSLTPNSKAMASDLYAGRFDLALTAVDNIVAYDEGQGEVELPGPADFVAWLGVDDGMLNVMAVPGIADIAALRGRRVAVDAMTTGFAFVLREMLGRAGVAEAVEWVAVGGGAQRLAALVEGAQEATLLNTPLDLAAEAKGCLRLARAQDVVGPYQGIVAASRRGVLAEKRAALVAFARAFRETLALLDADHAEAAAILAEGAKMPPPVAARAVTALLDPVRGITRDLSISEAGLATVLRLRSHFTGKALTDPARYLDPSIRAEAFG</sequence>
<feature type="domain" description="SsuA/THI5-like" evidence="4">
    <location>
        <begin position="18"/>
        <end position="219"/>
    </location>
</feature>
<dbReference type="PANTHER" id="PTHR30024">
    <property type="entry name" value="ALIPHATIC SULFONATES-BINDING PROTEIN-RELATED"/>
    <property type="match status" value="1"/>
</dbReference>
<dbReference type="SUPFAM" id="SSF53850">
    <property type="entry name" value="Periplasmic binding protein-like II"/>
    <property type="match status" value="1"/>
</dbReference>
<keyword evidence="3" id="KW-0732">Signal</keyword>
<keyword evidence="6" id="KW-1185">Reference proteome</keyword>
<proteinExistence type="inferred from homology"/>
<gene>
    <name evidence="5" type="ORF">G3576_16740</name>
</gene>
<comment type="similarity">
    <text evidence="2">Belongs to the bacterial solute-binding protein SsuA/TauA family.</text>
</comment>
<name>A0A6M1LNB3_9PROT</name>
<evidence type="ECO:0000256" key="3">
    <source>
        <dbReference type="ARBA" id="ARBA00022729"/>
    </source>
</evidence>
<comment type="caution">
    <text evidence="5">The sequence shown here is derived from an EMBL/GenBank/DDBJ whole genome shotgun (WGS) entry which is preliminary data.</text>
</comment>
<accession>A0A6M1LNB3</accession>
<dbReference type="InterPro" id="IPR015168">
    <property type="entry name" value="SsuA/THI5"/>
</dbReference>
<organism evidence="5 6">
    <name type="scientific">Falsiroseomonas algicola</name>
    <dbReference type="NCBI Taxonomy" id="2716930"/>
    <lineage>
        <taxon>Bacteria</taxon>
        <taxon>Pseudomonadati</taxon>
        <taxon>Pseudomonadota</taxon>
        <taxon>Alphaproteobacteria</taxon>
        <taxon>Acetobacterales</taxon>
        <taxon>Roseomonadaceae</taxon>
        <taxon>Falsiroseomonas</taxon>
    </lineage>
</organism>